<dbReference type="SUPFAM" id="SSF55326">
    <property type="entry name" value="PurM N-terminal domain-like"/>
    <property type="match status" value="1"/>
</dbReference>
<dbReference type="InterPro" id="IPR006283">
    <property type="entry name" value="ThiL-like"/>
</dbReference>
<reference evidence="3" key="1">
    <citation type="journal article" date="2020" name="mSystems">
        <title>Genome- and Community-Level Interaction Insights into Carbon Utilization and Element Cycling Functions of Hydrothermarchaeota in Hydrothermal Sediment.</title>
        <authorList>
            <person name="Zhou Z."/>
            <person name="Liu Y."/>
            <person name="Xu W."/>
            <person name="Pan J."/>
            <person name="Luo Z.H."/>
            <person name="Li M."/>
        </authorList>
    </citation>
    <scope>NUCLEOTIDE SEQUENCE [LARGE SCALE GENOMIC DNA]</scope>
    <source>
        <strain evidence="3">SpSt-1182</strain>
    </source>
</reference>
<feature type="binding site" evidence="1">
    <location>
        <position position="67"/>
    </location>
    <ligand>
        <name>Mg(2+)</name>
        <dbReference type="ChEBI" id="CHEBI:18420"/>
        <label>1</label>
    </ligand>
</feature>
<evidence type="ECO:0000313" key="3">
    <source>
        <dbReference type="EMBL" id="HDQ98659.1"/>
    </source>
</evidence>
<comment type="similarity">
    <text evidence="1">Belongs to the thiamine-monophosphate kinase family.</text>
</comment>
<dbReference type="SUPFAM" id="SSF56042">
    <property type="entry name" value="PurM C-terminal domain-like"/>
    <property type="match status" value="1"/>
</dbReference>
<feature type="binding site" evidence="1">
    <location>
        <position position="144"/>
    </location>
    <ligand>
        <name>Mg(2+)</name>
        <dbReference type="ChEBI" id="CHEBI:18420"/>
        <label>1</label>
    </ligand>
</feature>
<comment type="function">
    <text evidence="1">Catalyzes the ATP-dependent phosphorylation of thiamine-monophosphate (TMP) to form thiamine-pyrophosphate (TPP), the active form of vitamin B1.</text>
</comment>
<dbReference type="EC" id="2.7.4.16" evidence="1"/>
<name>A0A7V0XED2_UNCW3</name>
<comment type="caution">
    <text evidence="3">The sequence shown here is derived from an EMBL/GenBank/DDBJ whole genome shotgun (WGS) entry which is preliminary data.</text>
</comment>
<evidence type="ECO:0000256" key="1">
    <source>
        <dbReference type="HAMAP-Rule" id="MF_02128"/>
    </source>
</evidence>
<keyword evidence="1 3" id="KW-0808">Transferase</keyword>
<feature type="binding site" evidence="1">
    <location>
        <position position="167"/>
    </location>
    <ligand>
        <name>ATP</name>
        <dbReference type="ChEBI" id="CHEBI:30616"/>
    </ligand>
</feature>
<dbReference type="GO" id="GO:0000287">
    <property type="term" value="F:magnesium ion binding"/>
    <property type="evidence" value="ECO:0007669"/>
    <property type="project" value="UniProtKB-UniRule"/>
</dbReference>
<feature type="binding site" evidence="1">
    <location>
        <position position="230"/>
    </location>
    <ligand>
        <name>Mg(2+)</name>
        <dbReference type="ChEBI" id="CHEBI:18420"/>
        <label>3</label>
    </ligand>
</feature>
<gene>
    <name evidence="1 3" type="primary">thiL</name>
    <name evidence="3" type="ORF">ENN51_00005</name>
</gene>
<dbReference type="InterPro" id="IPR036921">
    <property type="entry name" value="PurM-like_N_sf"/>
</dbReference>
<feature type="binding site" evidence="1">
    <location>
        <position position="67"/>
    </location>
    <ligand>
        <name>Mg(2+)</name>
        <dbReference type="ChEBI" id="CHEBI:18420"/>
        <label>2</label>
    </ligand>
</feature>
<feature type="binding site" evidence="1">
    <location>
        <position position="96"/>
    </location>
    <ligand>
        <name>Mg(2+)</name>
        <dbReference type="ChEBI" id="CHEBI:18420"/>
        <label>2</label>
    </ligand>
</feature>
<dbReference type="Pfam" id="PF00586">
    <property type="entry name" value="AIRS"/>
    <property type="match status" value="1"/>
</dbReference>
<dbReference type="EMBL" id="DSBX01000001">
    <property type="protein sequence ID" value="HDQ98659.1"/>
    <property type="molecule type" value="Genomic_DNA"/>
</dbReference>
<dbReference type="NCBIfam" id="TIGR01379">
    <property type="entry name" value="thiL"/>
    <property type="match status" value="1"/>
</dbReference>
<dbReference type="Gene3D" id="3.90.650.10">
    <property type="entry name" value="PurM-like C-terminal domain"/>
    <property type="match status" value="1"/>
</dbReference>
<proteinExistence type="inferred from homology"/>
<evidence type="ECO:0000259" key="2">
    <source>
        <dbReference type="Pfam" id="PF00586"/>
    </source>
</evidence>
<dbReference type="AlphaFoldDB" id="A0A7V0XED2"/>
<feature type="binding site" evidence="1">
    <location>
        <position position="96"/>
    </location>
    <ligand>
        <name>Mg(2+)</name>
        <dbReference type="ChEBI" id="CHEBI:18420"/>
        <label>3</label>
    </ligand>
</feature>
<comment type="miscellaneous">
    <text evidence="1">Reaction mechanism of ThiL seems to utilize a direct, inline transfer of the gamma-phosphate of ATP to TMP rather than a phosphorylated enzyme intermediate.</text>
</comment>
<dbReference type="InterPro" id="IPR016188">
    <property type="entry name" value="PurM-like_N"/>
</dbReference>
<keyword evidence="1" id="KW-0460">Magnesium</keyword>
<feature type="binding site" evidence="1">
    <location>
        <position position="233"/>
    </location>
    <ligand>
        <name>Mg(2+)</name>
        <dbReference type="ChEBI" id="CHEBI:18420"/>
        <label>5</label>
    </ligand>
</feature>
<dbReference type="PIRSF" id="PIRSF005303">
    <property type="entry name" value="Thiam_monoph_kin"/>
    <property type="match status" value="1"/>
</dbReference>
<keyword evidence="1 3" id="KW-0418">Kinase</keyword>
<feature type="binding site" evidence="1">
    <location>
        <position position="74"/>
    </location>
    <ligand>
        <name>substrate</name>
    </ligand>
</feature>
<dbReference type="GO" id="GO:0005524">
    <property type="term" value="F:ATP binding"/>
    <property type="evidence" value="ECO:0007669"/>
    <property type="project" value="UniProtKB-UniRule"/>
</dbReference>
<keyword evidence="1" id="KW-0479">Metal-binding</keyword>
<organism evidence="3">
    <name type="scientific">candidate division WOR-3 bacterium</name>
    <dbReference type="NCBI Taxonomy" id="2052148"/>
    <lineage>
        <taxon>Bacteria</taxon>
        <taxon>Bacteria division WOR-3</taxon>
    </lineage>
</organism>
<feature type="binding site" evidence="1">
    <location>
        <position position="283"/>
    </location>
    <ligand>
        <name>substrate</name>
    </ligand>
</feature>
<sequence length="337" mass="36427">MTFSLWFDTGGGGLPGRANRLQSGVRYRDEDSFTAALRRRLPSRGRVRLGIGDDAAVLAGGTVLTVDGYRQGVHFDLHYLSWREVGARCACAALSDVVAMGARPDALFVTLALPPAARRRDVTALYRGLDSVCARLGCEIAGGDTIAGRELLLALAATGRTQCPLLRAGARPGDGLYLTGQAGAAETGRLRLARDPAASRRNPAVSRHVRPRPRLEAMLALRPRITALIDTSDGIAGDARRLARASEVRIIIAPEHLPTLTATRTLCRRSGRDLTEFILTAGEDHELLFCARGPVPGRAGAVPVTRIGRVERGRGLWLERAGRRQRLTLRGYDHLRP</sequence>
<feature type="binding site" evidence="1">
    <location>
        <position position="96"/>
    </location>
    <ligand>
        <name>Mg(2+)</name>
        <dbReference type="ChEBI" id="CHEBI:18420"/>
        <label>4</label>
    </ligand>
</feature>
<accession>A0A7V0XED2</accession>
<feature type="binding site" evidence="1">
    <location>
        <position position="54"/>
    </location>
    <ligand>
        <name>Mg(2+)</name>
        <dbReference type="ChEBI" id="CHEBI:18420"/>
        <label>4</label>
    </ligand>
</feature>
<dbReference type="UniPathway" id="UPA00060">
    <property type="reaction ID" value="UER00142"/>
</dbReference>
<dbReference type="GO" id="GO:0009030">
    <property type="term" value="F:thiamine-phosphate kinase activity"/>
    <property type="evidence" value="ECO:0007669"/>
    <property type="project" value="UniProtKB-UniRule"/>
</dbReference>
<keyword evidence="1" id="KW-0784">Thiamine biosynthesis</keyword>
<comment type="caution">
    <text evidence="1">Lacks conserved residue(s) required for the propagation of feature annotation.</text>
</comment>
<keyword evidence="1" id="KW-0067">ATP-binding</keyword>
<comment type="catalytic activity">
    <reaction evidence="1">
        <text>thiamine phosphate + ATP = thiamine diphosphate + ADP</text>
        <dbReference type="Rhea" id="RHEA:15913"/>
        <dbReference type="ChEBI" id="CHEBI:30616"/>
        <dbReference type="ChEBI" id="CHEBI:37575"/>
        <dbReference type="ChEBI" id="CHEBI:58937"/>
        <dbReference type="ChEBI" id="CHEBI:456216"/>
        <dbReference type="EC" id="2.7.4.16"/>
    </reaction>
</comment>
<feature type="binding site" evidence="1">
    <location>
        <position position="332"/>
    </location>
    <ligand>
        <name>substrate</name>
    </ligand>
</feature>
<dbReference type="Gene3D" id="3.30.1330.10">
    <property type="entry name" value="PurM-like, N-terminal domain"/>
    <property type="match status" value="1"/>
</dbReference>
<feature type="domain" description="PurM-like N-terminal" evidence="2">
    <location>
        <begin position="52"/>
        <end position="160"/>
    </location>
</feature>
<feature type="binding site" evidence="1">
    <location>
        <begin position="143"/>
        <end position="144"/>
    </location>
    <ligand>
        <name>ATP</name>
        <dbReference type="ChEBI" id="CHEBI:30616"/>
    </ligand>
</feature>
<feature type="binding site" evidence="1">
    <location>
        <position position="54"/>
    </location>
    <ligand>
        <name>Mg(2+)</name>
        <dbReference type="ChEBI" id="CHEBI:18420"/>
        <label>3</label>
    </ligand>
</feature>
<dbReference type="GO" id="GO:0009228">
    <property type="term" value="P:thiamine biosynthetic process"/>
    <property type="evidence" value="ECO:0007669"/>
    <property type="project" value="UniProtKB-KW"/>
</dbReference>
<feature type="binding site" evidence="1">
    <location>
        <position position="65"/>
    </location>
    <ligand>
        <name>Mg(2+)</name>
        <dbReference type="ChEBI" id="CHEBI:18420"/>
        <label>4</label>
    </ligand>
</feature>
<feature type="binding site" evidence="1">
    <location>
        <position position="232"/>
    </location>
    <ligand>
        <name>ATP</name>
        <dbReference type="ChEBI" id="CHEBI:30616"/>
    </ligand>
</feature>
<dbReference type="InterPro" id="IPR036676">
    <property type="entry name" value="PurM-like_C_sf"/>
</dbReference>
<dbReference type="GO" id="GO:0009229">
    <property type="term" value="P:thiamine diphosphate biosynthetic process"/>
    <property type="evidence" value="ECO:0007669"/>
    <property type="project" value="UniProtKB-UniRule"/>
</dbReference>
<dbReference type="PANTHER" id="PTHR30270">
    <property type="entry name" value="THIAMINE-MONOPHOSPHATE KINASE"/>
    <property type="match status" value="1"/>
</dbReference>
<keyword evidence="1" id="KW-0547">Nucleotide-binding</keyword>
<comment type="pathway">
    <text evidence="1">Cofactor biosynthesis; thiamine diphosphate biosynthesis; thiamine diphosphate from thiamine phosphate: step 1/1.</text>
</comment>
<feature type="binding site" evidence="1">
    <location>
        <position position="126"/>
    </location>
    <ligand>
        <name>ATP</name>
        <dbReference type="ChEBI" id="CHEBI:30616"/>
    </ligand>
</feature>
<protein>
    <recommendedName>
        <fullName evidence="1">Thiamine-monophosphate kinase</fullName>
        <shortName evidence="1">TMP kinase</shortName>
        <shortName evidence="1">Thiamine-phosphate kinase</shortName>
        <ecNumber evidence="1">2.7.4.16</ecNumber>
    </recommendedName>
</protein>
<dbReference type="PANTHER" id="PTHR30270:SF0">
    <property type="entry name" value="THIAMINE-MONOPHOSPHATE KINASE"/>
    <property type="match status" value="1"/>
</dbReference>
<dbReference type="Proteomes" id="UP000885672">
    <property type="component" value="Unassembled WGS sequence"/>
</dbReference>
<dbReference type="CDD" id="cd02194">
    <property type="entry name" value="ThiL"/>
    <property type="match status" value="1"/>
</dbReference>
<dbReference type="HAMAP" id="MF_02128">
    <property type="entry name" value="TMP_kinase"/>
    <property type="match status" value="1"/>
</dbReference>